<evidence type="ECO:0000313" key="3">
    <source>
        <dbReference type="Proteomes" id="UP000324748"/>
    </source>
</evidence>
<dbReference type="EMBL" id="VSWC01000067">
    <property type="protein sequence ID" value="KAA1096380.1"/>
    <property type="molecule type" value="Genomic_DNA"/>
</dbReference>
<accession>A0A5B0S3X4</accession>
<proteinExistence type="predicted"/>
<comment type="caution">
    <text evidence="2">The sequence shown here is derived from an EMBL/GenBank/DDBJ whole genome shotgun (WGS) entry which is preliminary data.</text>
</comment>
<keyword evidence="3" id="KW-1185">Reference proteome</keyword>
<dbReference type="EMBL" id="VDEP01000102">
    <property type="protein sequence ID" value="KAA1132055.1"/>
    <property type="molecule type" value="Genomic_DNA"/>
</dbReference>
<dbReference type="AlphaFoldDB" id="A0A5B0S3X4"/>
<evidence type="ECO:0000313" key="4">
    <source>
        <dbReference type="Proteomes" id="UP000325313"/>
    </source>
</evidence>
<organism evidence="2 4">
    <name type="scientific">Puccinia graminis f. sp. tritici</name>
    <dbReference type="NCBI Taxonomy" id="56615"/>
    <lineage>
        <taxon>Eukaryota</taxon>
        <taxon>Fungi</taxon>
        <taxon>Dikarya</taxon>
        <taxon>Basidiomycota</taxon>
        <taxon>Pucciniomycotina</taxon>
        <taxon>Pucciniomycetes</taxon>
        <taxon>Pucciniales</taxon>
        <taxon>Pucciniaceae</taxon>
        <taxon>Puccinia</taxon>
    </lineage>
</organism>
<evidence type="ECO:0000313" key="2">
    <source>
        <dbReference type="EMBL" id="KAA1132055.1"/>
    </source>
</evidence>
<gene>
    <name evidence="1" type="ORF">PGT21_014570</name>
    <name evidence="2" type="ORF">PGTUg99_036545</name>
</gene>
<sequence>MSFERSCTTTVDLIRVGISQLGLARLEIEAGDLLRQRSPPILRGAYNQTGKRSARDFERWLALQTITTGPIFNDLQNISTGDQLETALIASLFT</sequence>
<dbReference type="Proteomes" id="UP000325313">
    <property type="component" value="Unassembled WGS sequence"/>
</dbReference>
<reference evidence="3 4" key="1">
    <citation type="submission" date="2019-05" db="EMBL/GenBank/DDBJ databases">
        <title>Emergence of the Ug99 lineage of the wheat stem rust pathogen through somatic hybridization.</title>
        <authorList>
            <person name="Li F."/>
            <person name="Upadhyaya N.M."/>
            <person name="Sperschneider J."/>
            <person name="Matny O."/>
            <person name="Nguyen-Phuc H."/>
            <person name="Mago R."/>
            <person name="Raley C."/>
            <person name="Miller M.E."/>
            <person name="Silverstein K.A.T."/>
            <person name="Henningsen E."/>
            <person name="Hirsch C.D."/>
            <person name="Visser B."/>
            <person name="Pretorius Z.A."/>
            <person name="Steffenson B.J."/>
            <person name="Schwessinger B."/>
            <person name="Dodds P.N."/>
            <person name="Figueroa M."/>
        </authorList>
    </citation>
    <scope>NUCLEOTIDE SEQUENCE [LARGE SCALE GENOMIC DNA]</scope>
    <source>
        <strain evidence="1">21-0</strain>
        <strain evidence="2 4">Ug99</strain>
    </source>
</reference>
<protein>
    <submittedName>
        <fullName evidence="2">Uncharacterized protein</fullName>
    </submittedName>
</protein>
<dbReference type="Proteomes" id="UP000324748">
    <property type="component" value="Unassembled WGS sequence"/>
</dbReference>
<name>A0A5B0S3X4_PUCGR</name>
<evidence type="ECO:0000313" key="1">
    <source>
        <dbReference type="EMBL" id="KAA1096380.1"/>
    </source>
</evidence>